<accession>M1NAV0</accession>
<evidence type="ECO:0000256" key="4">
    <source>
        <dbReference type="ARBA" id="ARBA00023284"/>
    </source>
</evidence>
<dbReference type="InterPro" id="IPR000866">
    <property type="entry name" value="AhpC/TSA"/>
</dbReference>
<dbReference type="InterPro" id="IPR013766">
    <property type="entry name" value="Thioredoxin_domain"/>
</dbReference>
<name>M1NAV0_DESSD</name>
<dbReference type="RefSeq" id="WP_015402647.1">
    <property type="nucleotide sequence ID" value="NC_020304.1"/>
</dbReference>
<dbReference type="GO" id="GO:0017004">
    <property type="term" value="P:cytochrome complex assembly"/>
    <property type="evidence" value="ECO:0007669"/>
    <property type="project" value="UniProtKB-KW"/>
</dbReference>
<keyword evidence="2" id="KW-0201">Cytochrome c-type biogenesis</keyword>
<comment type="subcellular location">
    <subcellularLocation>
        <location evidence="1">Cell envelope</location>
    </subcellularLocation>
</comment>
<dbReference type="InterPro" id="IPR050553">
    <property type="entry name" value="Thioredoxin_ResA/DsbE_sf"/>
</dbReference>
<dbReference type="OrthoDB" id="9813820at2"/>
<dbReference type="GO" id="GO:0030313">
    <property type="term" value="C:cell envelope"/>
    <property type="evidence" value="ECO:0007669"/>
    <property type="project" value="UniProtKB-SubCell"/>
</dbReference>
<dbReference type="KEGG" id="dsf:UWK_00364"/>
<feature type="domain" description="Thioredoxin" evidence="6">
    <location>
        <begin position="28"/>
        <end position="169"/>
    </location>
</feature>
<dbReference type="HOGENOM" id="CLU_042529_11_0_7"/>
<dbReference type="InterPro" id="IPR017937">
    <property type="entry name" value="Thioredoxin_CS"/>
</dbReference>
<dbReference type="CDD" id="cd02966">
    <property type="entry name" value="TlpA_like_family"/>
    <property type="match status" value="1"/>
</dbReference>
<dbReference type="GO" id="GO:0016491">
    <property type="term" value="F:oxidoreductase activity"/>
    <property type="evidence" value="ECO:0007669"/>
    <property type="project" value="InterPro"/>
</dbReference>
<evidence type="ECO:0000313" key="7">
    <source>
        <dbReference type="EMBL" id="AGF76949.1"/>
    </source>
</evidence>
<dbReference type="Pfam" id="PF00578">
    <property type="entry name" value="AhpC-TSA"/>
    <property type="match status" value="1"/>
</dbReference>
<evidence type="ECO:0000256" key="2">
    <source>
        <dbReference type="ARBA" id="ARBA00022748"/>
    </source>
</evidence>
<evidence type="ECO:0000313" key="8">
    <source>
        <dbReference type="Proteomes" id="UP000011721"/>
    </source>
</evidence>
<dbReference type="PANTHER" id="PTHR42852:SF6">
    <property type="entry name" value="THIOL:DISULFIDE INTERCHANGE PROTEIN DSBE"/>
    <property type="match status" value="1"/>
</dbReference>
<dbReference type="AlphaFoldDB" id="M1NAV0"/>
<evidence type="ECO:0000256" key="3">
    <source>
        <dbReference type="ARBA" id="ARBA00023157"/>
    </source>
</evidence>
<proteinExistence type="predicted"/>
<dbReference type="PANTHER" id="PTHR42852">
    <property type="entry name" value="THIOL:DISULFIDE INTERCHANGE PROTEIN DSBE"/>
    <property type="match status" value="1"/>
</dbReference>
<dbReference type="PROSITE" id="PS51257">
    <property type="entry name" value="PROKAR_LIPOPROTEIN"/>
    <property type="match status" value="1"/>
</dbReference>
<sequence>MTKSLFLPLLFCCSLLLLVACGAPPEVAVVGKPAPDFSLVDRQGKTWTLSELKGQVVFVNFWATWCAPCREEMPAMQELHEELPKDRFKMLAILNKDEPALADSFAAKLGLSMPILDDQANTVGVKYGLTGVPETFIINKEGIVVRKFIGPAQWNSPRYIQMLKQFMDQ</sequence>
<dbReference type="EMBL" id="CP003985">
    <property type="protein sequence ID" value="AGF76949.1"/>
    <property type="molecule type" value="Genomic_DNA"/>
</dbReference>
<dbReference type="SUPFAM" id="SSF52833">
    <property type="entry name" value="Thioredoxin-like"/>
    <property type="match status" value="1"/>
</dbReference>
<dbReference type="InterPro" id="IPR036249">
    <property type="entry name" value="Thioredoxin-like_sf"/>
</dbReference>
<protein>
    <submittedName>
        <fullName evidence="7">Peroxiredoxin</fullName>
    </submittedName>
</protein>
<dbReference type="PROSITE" id="PS00194">
    <property type="entry name" value="THIOREDOXIN_1"/>
    <property type="match status" value="1"/>
</dbReference>
<dbReference type="PROSITE" id="PS51352">
    <property type="entry name" value="THIOREDOXIN_2"/>
    <property type="match status" value="1"/>
</dbReference>
<dbReference type="Proteomes" id="UP000011721">
    <property type="component" value="Chromosome"/>
</dbReference>
<organism evidence="7 8">
    <name type="scientific">Desulfocapsa sulfexigens (strain DSM 10523 / SB164P1)</name>
    <dbReference type="NCBI Taxonomy" id="1167006"/>
    <lineage>
        <taxon>Bacteria</taxon>
        <taxon>Pseudomonadati</taxon>
        <taxon>Thermodesulfobacteriota</taxon>
        <taxon>Desulfobulbia</taxon>
        <taxon>Desulfobulbales</taxon>
        <taxon>Desulfocapsaceae</taxon>
        <taxon>Desulfocapsa</taxon>
    </lineage>
</organism>
<dbReference type="PATRIC" id="fig|1167006.5.peg.412"/>
<keyword evidence="8" id="KW-1185">Reference proteome</keyword>
<evidence type="ECO:0000256" key="1">
    <source>
        <dbReference type="ARBA" id="ARBA00004196"/>
    </source>
</evidence>
<evidence type="ECO:0000256" key="5">
    <source>
        <dbReference type="SAM" id="SignalP"/>
    </source>
</evidence>
<reference evidence="8" key="1">
    <citation type="journal article" date="2013" name="Stand. Genomic Sci.">
        <title>Complete genome sequence of Desulfocapsa sulfexigens, a marine deltaproteobacterium specialized in disproportionating inorganic sulfur compounds.</title>
        <authorList>
            <person name="Finster K.W."/>
            <person name="Kjeldsen K.U."/>
            <person name="Kube M."/>
            <person name="Reinhardt R."/>
            <person name="Mussmann M."/>
            <person name="Amann R."/>
            <person name="Schreiber L."/>
        </authorList>
    </citation>
    <scope>NUCLEOTIDE SEQUENCE [LARGE SCALE GENOMIC DNA]</scope>
    <source>
        <strain evidence="8">DSM 10523 / SB164P1</strain>
    </source>
</reference>
<evidence type="ECO:0000259" key="6">
    <source>
        <dbReference type="PROSITE" id="PS51352"/>
    </source>
</evidence>
<feature type="chain" id="PRO_5004015937" evidence="5">
    <location>
        <begin position="29"/>
        <end position="169"/>
    </location>
</feature>
<keyword evidence="3" id="KW-1015">Disulfide bond</keyword>
<gene>
    <name evidence="7" type="ordered locus">UWK_00364</name>
</gene>
<dbReference type="STRING" id="1167006.UWK_00364"/>
<dbReference type="eggNOG" id="COG0526">
    <property type="taxonomic scope" value="Bacteria"/>
</dbReference>
<keyword evidence="5" id="KW-0732">Signal</keyword>
<dbReference type="Gene3D" id="3.40.30.10">
    <property type="entry name" value="Glutaredoxin"/>
    <property type="match status" value="1"/>
</dbReference>
<keyword evidence="4" id="KW-0676">Redox-active center</keyword>
<feature type="signal peptide" evidence="5">
    <location>
        <begin position="1"/>
        <end position="28"/>
    </location>
</feature>
<dbReference type="GO" id="GO:0016209">
    <property type="term" value="F:antioxidant activity"/>
    <property type="evidence" value="ECO:0007669"/>
    <property type="project" value="InterPro"/>
</dbReference>